<dbReference type="Proteomes" id="UP000838878">
    <property type="component" value="Chromosome 3"/>
</dbReference>
<evidence type="ECO:0000256" key="8">
    <source>
        <dbReference type="ARBA" id="ARBA00023159"/>
    </source>
</evidence>
<dbReference type="GO" id="GO:0000122">
    <property type="term" value="P:negative regulation of transcription by RNA polymerase II"/>
    <property type="evidence" value="ECO:0007669"/>
    <property type="project" value="TreeGrafter"/>
</dbReference>
<keyword evidence="9" id="KW-0804">Transcription</keyword>
<dbReference type="Gene3D" id="3.30.50.10">
    <property type="entry name" value="Erythroid Transcription Factor GATA-1, subunit A"/>
    <property type="match status" value="2"/>
</dbReference>
<dbReference type="InterPro" id="IPR039355">
    <property type="entry name" value="Transcription_factor_GATA"/>
</dbReference>
<keyword evidence="2" id="KW-0479">Metal-binding</keyword>
<keyword evidence="4 11" id="KW-0863">Zinc-finger</keyword>
<protein>
    <recommendedName>
        <fullName evidence="13">GATA-type domain-containing protein</fullName>
    </recommendedName>
</protein>
<evidence type="ECO:0000256" key="9">
    <source>
        <dbReference type="ARBA" id="ARBA00023163"/>
    </source>
</evidence>
<dbReference type="SUPFAM" id="SSF57716">
    <property type="entry name" value="Glucocorticoid receptor-like (DNA-binding domain)"/>
    <property type="match status" value="2"/>
</dbReference>
<dbReference type="GO" id="GO:0005634">
    <property type="term" value="C:nucleus"/>
    <property type="evidence" value="ECO:0007669"/>
    <property type="project" value="UniProtKB-SubCell"/>
</dbReference>
<feature type="compositionally biased region" description="Pro residues" evidence="12">
    <location>
        <begin position="135"/>
        <end position="144"/>
    </location>
</feature>
<keyword evidence="6" id="KW-0805">Transcription regulation</keyword>
<dbReference type="Pfam" id="PF00320">
    <property type="entry name" value="GATA"/>
    <property type="match status" value="2"/>
</dbReference>
<dbReference type="FunFam" id="3.30.50.10:FF:000001">
    <property type="entry name" value="GATA transcription factor (GATAd)"/>
    <property type="match status" value="1"/>
</dbReference>
<evidence type="ECO:0000256" key="2">
    <source>
        <dbReference type="ARBA" id="ARBA00022723"/>
    </source>
</evidence>
<feature type="non-terminal residue" evidence="14">
    <location>
        <position position="597"/>
    </location>
</feature>
<organism evidence="14 15">
    <name type="scientific">Brenthis ino</name>
    <name type="common">lesser marbled fritillary</name>
    <dbReference type="NCBI Taxonomy" id="405034"/>
    <lineage>
        <taxon>Eukaryota</taxon>
        <taxon>Metazoa</taxon>
        <taxon>Ecdysozoa</taxon>
        <taxon>Arthropoda</taxon>
        <taxon>Hexapoda</taxon>
        <taxon>Insecta</taxon>
        <taxon>Pterygota</taxon>
        <taxon>Neoptera</taxon>
        <taxon>Endopterygota</taxon>
        <taxon>Lepidoptera</taxon>
        <taxon>Glossata</taxon>
        <taxon>Ditrysia</taxon>
        <taxon>Papilionoidea</taxon>
        <taxon>Nymphalidae</taxon>
        <taxon>Heliconiinae</taxon>
        <taxon>Argynnini</taxon>
        <taxon>Brenthis</taxon>
    </lineage>
</organism>
<evidence type="ECO:0000259" key="13">
    <source>
        <dbReference type="PROSITE" id="PS50114"/>
    </source>
</evidence>
<dbReference type="InterPro" id="IPR000679">
    <property type="entry name" value="Znf_GATA"/>
</dbReference>
<comment type="subcellular location">
    <subcellularLocation>
        <location evidence="1">Nucleus</location>
    </subcellularLocation>
</comment>
<dbReference type="PANTHER" id="PTHR10071:SF337">
    <property type="entry name" value="GATA-BINDING FACTOR A"/>
    <property type="match status" value="1"/>
</dbReference>
<keyword evidence="8" id="KW-0010">Activator</keyword>
<evidence type="ECO:0000313" key="15">
    <source>
        <dbReference type="Proteomes" id="UP000838878"/>
    </source>
</evidence>
<evidence type="ECO:0000256" key="4">
    <source>
        <dbReference type="ARBA" id="ARBA00022771"/>
    </source>
</evidence>
<dbReference type="CDD" id="cd00202">
    <property type="entry name" value="ZnF_GATA"/>
    <property type="match status" value="2"/>
</dbReference>
<dbReference type="PANTHER" id="PTHR10071">
    <property type="entry name" value="TRANSCRIPTION FACTOR GATA FAMILY MEMBER"/>
    <property type="match status" value="1"/>
</dbReference>
<dbReference type="GO" id="GO:0008270">
    <property type="term" value="F:zinc ion binding"/>
    <property type="evidence" value="ECO:0007669"/>
    <property type="project" value="UniProtKB-KW"/>
</dbReference>
<feature type="region of interest" description="Disordered" evidence="12">
    <location>
        <begin position="468"/>
        <end position="487"/>
    </location>
</feature>
<evidence type="ECO:0000256" key="5">
    <source>
        <dbReference type="ARBA" id="ARBA00022833"/>
    </source>
</evidence>
<dbReference type="OrthoDB" id="2162994at2759"/>
<name>A0A8J9YE95_9NEOP</name>
<feature type="domain" description="GATA-type" evidence="13">
    <location>
        <begin position="289"/>
        <end position="342"/>
    </location>
</feature>
<dbReference type="AlphaFoldDB" id="A0A8J9YE95"/>
<dbReference type="EMBL" id="OV170223">
    <property type="protein sequence ID" value="CAH0723046.1"/>
    <property type="molecule type" value="Genomic_DNA"/>
</dbReference>
<evidence type="ECO:0000256" key="12">
    <source>
        <dbReference type="SAM" id="MobiDB-lite"/>
    </source>
</evidence>
<dbReference type="GO" id="GO:0045944">
    <property type="term" value="P:positive regulation of transcription by RNA polymerase II"/>
    <property type="evidence" value="ECO:0007669"/>
    <property type="project" value="TreeGrafter"/>
</dbReference>
<dbReference type="PRINTS" id="PR00619">
    <property type="entry name" value="GATAZNFINGER"/>
</dbReference>
<keyword evidence="3" id="KW-0677">Repeat</keyword>
<feature type="region of interest" description="Disordered" evidence="12">
    <location>
        <begin position="95"/>
        <end position="160"/>
    </location>
</feature>
<proteinExistence type="predicted"/>
<feature type="region of interest" description="Disordered" evidence="12">
    <location>
        <begin position="36"/>
        <end position="62"/>
    </location>
</feature>
<reference evidence="14" key="1">
    <citation type="submission" date="2021-12" db="EMBL/GenBank/DDBJ databases">
        <authorList>
            <person name="Martin H S."/>
        </authorList>
    </citation>
    <scope>NUCLEOTIDE SEQUENCE</scope>
</reference>
<evidence type="ECO:0000256" key="7">
    <source>
        <dbReference type="ARBA" id="ARBA00023125"/>
    </source>
</evidence>
<feature type="domain" description="GATA-type" evidence="13">
    <location>
        <begin position="424"/>
        <end position="477"/>
    </location>
</feature>
<evidence type="ECO:0000256" key="10">
    <source>
        <dbReference type="ARBA" id="ARBA00023242"/>
    </source>
</evidence>
<dbReference type="PROSITE" id="PS00344">
    <property type="entry name" value="GATA_ZN_FINGER_1"/>
    <property type="match status" value="2"/>
</dbReference>
<feature type="region of interest" description="Disordered" evidence="12">
    <location>
        <begin position="339"/>
        <end position="377"/>
    </location>
</feature>
<dbReference type="SMART" id="SM00401">
    <property type="entry name" value="ZnF_GATA"/>
    <property type="match status" value="2"/>
</dbReference>
<dbReference type="GO" id="GO:0000978">
    <property type="term" value="F:RNA polymerase II cis-regulatory region sequence-specific DNA binding"/>
    <property type="evidence" value="ECO:0007669"/>
    <property type="project" value="TreeGrafter"/>
</dbReference>
<feature type="region of interest" description="Disordered" evidence="12">
    <location>
        <begin position="544"/>
        <end position="569"/>
    </location>
</feature>
<keyword evidence="7" id="KW-0238">DNA-binding</keyword>
<dbReference type="GO" id="GO:0000981">
    <property type="term" value="F:DNA-binding transcription factor activity, RNA polymerase II-specific"/>
    <property type="evidence" value="ECO:0007669"/>
    <property type="project" value="TreeGrafter"/>
</dbReference>
<keyword evidence="5" id="KW-0862">Zinc</keyword>
<dbReference type="GO" id="GO:0045165">
    <property type="term" value="P:cell fate commitment"/>
    <property type="evidence" value="ECO:0007669"/>
    <property type="project" value="TreeGrafter"/>
</dbReference>
<evidence type="ECO:0000313" key="14">
    <source>
        <dbReference type="EMBL" id="CAH0723046.1"/>
    </source>
</evidence>
<keyword evidence="15" id="KW-1185">Reference proteome</keyword>
<dbReference type="InterPro" id="IPR013088">
    <property type="entry name" value="Znf_NHR/GATA"/>
</dbReference>
<evidence type="ECO:0000256" key="6">
    <source>
        <dbReference type="ARBA" id="ARBA00023015"/>
    </source>
</evidence>
<evidence type="ECO:0000256" key="3">
    <source>
        <dbReference type="ARBA" id="ARBA00022737"/>
    </source>
</evidence>
<dbReference type="PROSITE" id="PS50114">
    <property type="entry name" value="GATA_ZN_FINGER_2"/>
    <property type="match status" value="2"/>
</dbReference>
<keyword evidence="10" id="KW-0539">Nucleus</keyword>
<evidence type="ECO:0000256" key="1">
    <source>
        <dbReference type="ARBA" id="ARBA00004123"/>
    </source>
</evidence>
<dbReference type="FunFam" id="3.30.50.10:FF:000032">
    <property type="entry name" value="Transcription factor GATA-3"/>
    <property type="match status" value="1"/>
</dbReference>
<gene>
    <name evidence="14" type="ORF">BINO364_LOCUS8920</name>
</gene>
<accession>A0A8J9YE95</accession>
<sequence length="597" mass="64245">MLHDAWSSAWHRPETFELDAFIDEVNNNCFKEGEAECGAESPPPLPFGYAPGGGGLSPSHSRSYQELRPAHAHTPHARDMQTYAHIEETLFKTSPVVSAGGGSTDGAYLRGRSPELSPSPERRDDYRTLHYEPYTPAPPPPPPYTHDHHHHVDGGGGGGGSSVYTRCSYPAAGSPYFSNGNDLTQPQIWTTNAGGSPTYGAGNTGAVLGEEYAESNETVEGAAGGGTLPAFSARFGGAFANTSRPSAVYGSSALTATYTHPEVWSLDGSRRSQLSAAASLSAIEMAEFFTEGRECVNCGAIHTPLWRRDNTGHYLCNACGLYNKMNGMNRPLKQPRRLVRQRHAAHALAPAPDVRRHALRSTNPRLPSPSPRPRGIRARASPERGFLFNGVPTHGLPASAPLCTPALAVSTPPDYKQKKGMGTKRPGMSCSNCQTTATSLWRRNAHGETVCNACGLYYKLHNINRPMTMKKDSIQTRKRKPKNSIKAERTLNKNISHALHAANTGSGPSVKLENLLEGGGVTAGGRSPLTLGFYVQQHGVKLEEPPPAHAHHAPHAPHASHASHASHAHHAYCADADYRRAEPQERLDRPTVVSLGS</sequence>
<feature type="compositionally biased region" description="Basic and acidic residues" evidence="12">
    <location>
        <begin position="120"/>
        <end position="130"/>
    </location>
</feature>
<evidence type="ECO:0000256" key="11">
    <source>
        <dbReference type="PROSITE-ProRule" id="PRU00094"/>
    </source>
</evidence>